<evidence type="ECO:0000256" key="1">
    <source>
        <dbReference type="SAM" id="SignalP"/>
    </source>
</evidence>
<protein>
    <recommendedName>
        <fullName evidence="4">Quinol oxidase</fullName>
    </recommendedName>
</protein>
<dbReference type="STRING" id="589865.DaAHT2_1730"/>
<dbReference type="RefSeq" id="WP_013163948.1">
    <property type="nucleotide sequence ID" value="NC_014216.1"/>
</dbReference>
<dbReference type="Proteomes" id="UP000001508">
    <property type="component" value="Chromosome"/>
</dbReference>
<dbReference type="AlphaFoldDB" id="D6Z4E7"/>
<feature type="signal peptide" evidence="1">
    <location>
        <begin position="1"/>
        <end position="23"/>
    </location>
</feature>
<accession>D6Z4E7</accession>
<name>D6Z4E7_DESAT</name>
<keyword evidence="1" id="KW-0732">Signal</keyword>
<dbReference type="eggNOG" id="COG3794">
    <property type="taxonomic scope" value="Bacteria"/>
</dbReference>
<organism evidence="2 3">
    <name type="scientific">Desulfurivibrio alkaliphilus (strain DSM 19089 / UNIQEM U267 / AHT2)</name>
    <dbReference type="NCBI Taxonomy" id="589865"/>
    <lineage>
        <taxon>Bacteria</taxon>
        <taxon>Pseudomonadati</taxon>
        <taxon>Thermodesulfobacteriota</taxon>
        <taxon>Desulfobulbia</taxon>
        <taxon>Desulfobulbales</taxon>
        <taxon>Desulfobulbaceae</taxon>
        <taxon>Desulfurivibrio</taxon>
    </lineage>
</organism>
<evidence type="ECO:0000313" key="3">
    <source>
        <dbReference type="Proteomes" id="UP000001508"/>
    </source>
</evidence>
<dbReference type="InParanoid" id="D6Z4E7"/>
<dbReference type="EMBL" id="CP001940">
    <property type="protein sequence ID" value="ADH86422.1"/>
    <property type="molecule type" value="Genomic_DNA"/>
</dbReference>
<dbReference type="KEGG" id="dak:DaAHT2_1730"/>
<dbReference type="HOGENOM" id="CLU_145254_0_0_7"/>
<sequence>MPALKMLLPALLLVLFGAATALADFVEKRHVATIDEDGVQRVEMEGGEYYFDPNVVVVKVNVPVELSIRDVGGIAPHDIVLHAPEAGIDFAVNYGREPVTIEFTPTKVGEYEFDCSKRLLFFRSHRDRGMHGILKVVE</sequence>
<reference evidence="3" key="1">
    <citation type="submission" date="2010-02" db="EMBL/GenBank/DDBJ databases">
        <title>Complete sequence of Desulfurivibrio alkaliphilus AHT2.</title>
        <authorList>
            <consortium name="US DOE Joint Genome Institute"/>
            <person name="Pitluck S."/>
            <person name="Chertkov O."/>
            <person name="Detter J.C."/>
            <person name="Han C."/>
            <person name="Tapia R."/>
            <person name="Larimer F."/>
            <person name="Land M."/>
            <person name="Hauser L."/>
            <person name="Kyrpides N."/>
            <person name="Mikhailova N."/>
            <person name="Sorokin D.Y."/>
            <person name="Muyzer G."/>
            <person name="Woyke T."/>
        </authorList>
    </citation>
    <scope>NUCLEOTIDE SEQUENCE [LARGE SCALE GENOMIC DNA]</scope>
    <source>
        <strain evidence="3">DSM 19089 / UNIQEM U267 / AHT2</strain>
    </source>
</reference>
<proteinExistence type="predicted"/>
<dbReference type="Gene3D" id="2.60.40.420">
    <property type="entry name" value="Cupredoxins - blue copper proteins"/>
    <property type="match status" value="1"/>
</dbReference>
<evidence type="ECO:0000313" key="2">
    <source>
        <dbReference type="EMBL" id="ADH86422.1"/>
    </source>
</evidence>
<feature type="chain" id="PRO_5003091344" description="Quinol oxidase" evidence="1">
    <location>
        <begin position="24"/>
        <end position="138"/>
    </location>
</feature>
<gene>
    <name evidence="2" type="ordered locus">DaAHT2_1730</name>
</gene>
<dbReference type="OrthoDB" id="9798779at2"/>
<evidence type="ECO:0008006" key="4">
    <source>
        <dbReference type="Google" id="ProtNLM"/>
    </source>
</evidence>
<keyword evidence="3" id="KW-1185">Reference proteome</keyword>
<dbReference type="InterPro" id="IPR008972">
    <property type="entry name" value="Cupredoxin"/>
</dbReference>
<dbReference type="SUPFAM" id="SSF49503">
    <property type="entry name" value="Cupredoxins"/>
    <property type="match status" value="1"/>
</dbReference>